<sequence length="508" mass="57890">MMAVFPWSKTVLAVYWEYEYTADNLLQKAYYKGEIKAEYSYDADGKRIVSDTEEGKRYFVFNYSGKVIYEESIGSDGENKVTSYVYALSKQMARVEGVIGGEGEVIYYHHDNLGSTRLMTNSAGKVVFDQDYLPFGGDLAVVGDLEPVNDVGEGYKYTGQRQEVSIGLYYYGARFYDPDLGRFITEDSYAGEIVNPQGQNIYVYVMNNPMKYVDPSGHKWEFNADSWEWMATEETDKLWQLVDEAKFNSWQEAAEYAGIKDWYDDEGNRIRGKNRSLVGMGIKAPLDIYKAEYAGFDGTVIQAGYKDNSMSVVWNLSDVTVENIRTNDAFSTSLFSYISDSQQTGFSLPNLGLNVSTLYGAFPKHYSDFLTDEAHREELYNSLLGDTKLEFTNFVFGTYTRVENKYWRGESVNYGLLGKKIKIGKLAIGGIGKGNLIQHTSYEQKYGLGRINLIPGQEMLYKRKSEFERIIGVANHSGWGTSGLDWEKYKNILELEAEKNYRQLWGMN</sequence>
<evidence type="ECO:0000313" key="4">
    <source>
        <dbReference type="Proteomes" id="UP000665020"/>
    </source>
</evidence>
<organism evidence="3 4">
    <name type="scientific">Iocasia fonsfrigidae</name>
    <dbReference type="NCBI Taxonomy" id="2682810"/>
    <lineage>
        <taxon>Bacteria</taxon>
        <taxon>Bacillati</taxon>
        <taxon>Bacillota</taxon>
        <taxon>Clostridia</taxon>
        <taxon>Halanaerobiales</taxon>
        <taxon>Halanaerobiaceae</taxon>
        <taxon>Iocasia</taxon>
    </lineage>
</organism>
<dbReference type="Pfam" id="PF25023">
    <property type="entry name" value="TEN_YD-shell"/>
    <property type="match status" value="1"/>
</dbReference>
<evidence type="ECO:0000256" key="1">
    <source>
        <dbReference type="ARBA" id="ARBA00022737"/>
    </source>
</evidence>
<dbReference type="KEGG" id="ifn:GM661_03700"/>
<accession>A0A8A7K6W9</accession>
<reference evidence="3" key="1">
    <citation type="submission" date="2019-12" db="EMBL/GenBank/DDBJ databases">
        <authorList>
            <person name="zhang j."/>
            <person name="sun C.M."/>
        </authorList>
    </citation>
    <scope>NUCLEOTIDE SEQUENCE</scope>
    <source>
        <strain evidence="3">NS-1</strain>
    </source>
</reference>
<gene>
    <name evidence="3" type="ORF">GM661_03700</name>
</gene>
<dbReference type="InterPro" id="IPR056823">
    <property type="entry name" value="TEN-like_YD-shell"/>
</dbReference>
<dbReference type="EMBL" id="CP046640">
    <property type="protein sequence ID" value="QTL97141.1"/>
    <property type="molecule type" value="Genomic_DNA"/>
</dbReference>
<keyword evidence="1" id="KW-0677">Repeat</keyword>
<dbReference type="PANTHER" id="PTHR32305:SF15">
    <property type="entry name" value="PROTEIN RHSA-RELATED"/>
    <property type="match status" value="1"/>
</dbReference>
<dbReference type="NCBIfam" id="TIGR03696">
    <property type="entry name" value="Rhs_assc_core"/>
    <property type="match status" value="1"/>
</dbReference>
<dbReference type="InterPro" id="IPR022385">
    <property type="entry name" value="Rhs_assc_core"/>
</dbReference>
<keyword evidence="4" id="KW-1185">Reference proteome</keyword>
<dbReference type="Proteomes" id="UP000665020">
    <property type="component" value="Chromosome"/>
</dbReference>
<evidence type="ECO:0000313" key="3">
    <source>
        <dbReference type="EMBL" id="QTL97141.1"/>
    </source>
</evidence>
<dbReference type="PANTHER" id="PTHR32305">
    <property type="match status" value="1"/>
</dbReference>
<dbReference type="AlphaFoldDB" id="A0A8A7K6W9"/>
<feature type="domain" description="Teneurin-like YD-shell" evidence="2">
    <location>
        <begin position="17"/>
        <end position="210"/>
    </location>
</feature>
<evidence type="ECO:0000259" key="2">
    <source>
        <dbReference type="Pfam" id="PF25023"/>
    </source>
</evidence>
<proteinExistence type="predicted"/>
<dbReference type="InterPro" id="IPR050708">
    <property type="entry name" value="T6SS_VgrG/RHS"/>
</dbReference>
<name>A0A8A7K6W9_9FIRM</name>
<dbReference type="Gene3D" id="2.180.10.10">
    <property type="entry name" value="RHS repeat-associated core"/>
    <property type="match status" value="1"/>
</dbReference>
<protein>
    <recommendedName>
        <fullName evidence="2">Teneurin-like YD-shell domain-containing protein</fullName>
    </recommendedName>
</protein>